<dbReference type="Pfam" id="PF10536">
    <property type="entry name" value="PMD"/>
    <property type="match status" value="1"/>
</dbReference>
<name>A0A834VZ24_9FABA</name>
<evidence type="ECO:0000313" key="3">
    <source>
        <dbReference type="Proteomes" id="UP000634136"/>
    </source>
</evidence>
<gene>
    <name evidence="2" type="ORF">G2W53_041798</name>
</gene>
<comment type="caution">
    <text evidence="2">The sequence shown here is derived from an EMBL/GenBank/DDBJ whole genome shotgun (WGS) entry which is preliminary data.</text>
</comment>
<accession>A0A834VZ24</accession>
<dbReference type="InterPro" id="IPR019557">
    <property type="entry name" value="AminoTfrase-like_pln_mobile"/>
</dbReference>
<dbReference type="Proteomes" id="UP000634136">
    <property type="component" value="Unassembled WGS sequence"/>
</dbReference>
<sequence>MDPIRECAKYNRQGPTDLSILYLQTRHRPEALWQGHDTPTVLPRRTRSTTFGYLPPAFVPLLIASGFYRASRANFFPYDWHLVTALIMRWRLETHTFHMAVGVVETTITLEDVAIQLGLQIEGKAVVESTSHNWAELCQELLGKTPMKPDIERQRAYIVRLIDGFLMPDTSGNKRRGGTARTWAGVPNFCLRGRGTYFPPRAKVERAQGPQVECRAHLIKLPNFFSKPSIASFCTASAARELSSNLAASANLPSDKLTLSRASPNSPSRRLILSFASS</sequence>
<evidence type="ECO:0000259" key="1">
    <source>
        <dbReference type="Pfam" id="PF10536"/>
    </source>
</evidence>
<keyword evidence="3" id="KW-1185">Reference proteome</keyword>
<evidence type="ECO:0000313" key="2">
    <source>
        <dbReference type="EMBL" id="KAF7802687.1"/>
    </source>
</evidence>
<dbReference type="InterPro" id="IPR044824">
    <property type="entry name" value="MAIN-like"/>
</dbReference>
<dbReference type="PANTHER" id="PTHR46033">
    <property type="entry name" value="PROTEIN MAIN-LIKE 2"/>
    <property type="match status" value="1"/>
</dbReference>
<dbReference type="PANTHER" id="PTHR46033:SF8">
    <property type="entry name" value="PROTEIN MAINTENANCE OF MERISTEMS-LIKE"/>
    <property type="match status" value="1"/>
</dbReference>
<dbReference type="GO" id="GO:0010073">
    <property type="term" value="P:meristem maintenance"/>
    <property type="evidence" value="ECO:0007669"/>
    <property type="project" value="InterPro"/>
</dbReference>
<organism evidence="2 3">
    <name type="scientific">Senna tora</name>
    <dbReference type="NCBI Taxonomy" id="362788"/>
    <lineage>
        <taxon>Eukaryota</taxon>
        <taxon>Viridiplantae</taxon>
        <taxon>Streptophyta</taxon>
        <taxon>Embryophyta</taxon>
        <taxon>Tracheophyta</taxon>
        <taxon>Spermatophyta</taxon>
        <taxon>Magnoliopsida</taxon>
        <taxon>eudicotyledons</taxon>
        <taxon>Gunneridae</taxon>
        <taxon>Pentapetalae</taxon>
        <taxon>rosids</taxon>
        <taxon>fabids</taxon>
        <taxon>Fabales</taxon>
        <taxon>Fabaceae</taxon>
        <taxon>Caesalpinioideae</taxon>
        <taxon>Cassia clade</taxon>
        <taxon>Senna</taxon>
    </lineage>
</organism>
<dbReference type="EMBL" id="JAAIUW010000013">
    <property type="protein sequence ID" value="KAF7802687.1"/>
    <property type="molecule type" value="Genomic_DNA"/>
</dbReference>
<reference evidence="2" key="1">
    <citation type="submission" date="2020-09" db="EMBL/GenBank/DDBJ databases">
        <title>Genome-Enabled Discovery of Anthraquinone Biosynthesis in Senna tora.</title>
        <authorList>
            <person name="Kang S.-H."/>
            <person name="Pandey R.P."/>
            <person name="Lee C.-M."/>
            <person name="Sim J.-S."/>
            <person name="Jeong J.-T."/>
            <person name="Choi B.-S."/>
            <person name="Jung M."/>
            <person name="Ginzburg D."/>
            <person name="Zhao K."/>
            <person name="Won S.Y."/>
            <person name="Oh T.-J."/>
            <person name="Yu Y."/>
            <person name="Kim N.-H."/>
            <person name="Lee O.R."/>
            <person name="Lee T.-H."/>
            <person name="Bashyal P."/>
            <person name="Kim T.-S."/>
            <person name="Lee W.-H."/>
            <person name="Kawkins C."/>
            <person name="Kim C.-K."/>
            <person name="Kim J.S."/>
            <person name="Ahn B.O."/>
            <person name="Rhee S.Y."/>
            <person name="Sohng J.K."/>
        </authorList>
    </citation>
    <scope>NUCLEOTIDE SEQUENCE</scope>
    <source>
        <tissue evidence="2">Leaf</tissue>
    </source>
</reference>
<proteinExistence type="predicted"/>
<dbReference type="OrthoDB" id="1421598at2759"/>
<protein>
    <submittedName>
        <fullName evidence="2">Serine/threonine-protein phosphatase 7 long form-like protein</fullName>
    </submittedName>
</protein>
<feature type="domain" description="Aminotransferase-like plant mobile" evidence="1">
    <location>
        <begin position="66"/>
        <end position="150"/>
    </location>
</feature>
<dbReference type="AlphaFoldDB" id="A0A834VZ24"/>